<evidence type="ECO:0000313" key="2">
    <source>
        <dbReference type="Proteomes" id="UP000303027"/>
    </source>
</evidence>
<dbReference type="Proteomes" id="UP000303027">
    <property type="component" value="Unassembled WGS sequence"/>
</dbReference>
<accession>A0A4C9GRA5</accession>
<reference evidence="1 2" key="1">
    <citation type="submission" date="2018-04" db="EMBL/GenBank/DDBJ databases">
        <title>Large scale genomics of bovine and human commensal E. coli to reveal the emerging process of EHEC.</title>
        <authorList>
            <person name="Arimizu Y."/>
            <person name="Ogura Y."/>
        </authorList>
    </citation>
    <scope>NUCLEOTIDE SEQUENCE [LARGE SCALE GENOMIC DNA]</scope>
    <source>
        <strain evidence="1 2">KK-P061</strain>
    </source>
</reference>
<protein>
    <submittedName>
        <fullName evidence="1">Transposase</fullName>
    </submittedName>
</protein>
<evidence type="ECO:0000313" key="1">
    <source>
        <dbReference type="EMBL" id="GDH48899.1"/>
    </source>
</evidence>
<name>A0A4C9GRA5_ECOLX</name>
<gene>
    <name evidence="1" type="ORF">BvCmsKKP061_03142</name>
</gene>
<sequence>MVFWFVRVDDEGYPEISRCTEWVFATILAGISAGGMYCPECGTVHWPDGVPPLLMLPLFADIFQQGNRFVRGGSRSGHPTQYFSVNLRYLVASPLLYKINQLSSHCEFICTASDASEKRVNMSSPEYYLPPEHHQREWRERGD</sequence>
<comment type="caution">
    <text evidence="1">The sequence shown here is derived from an EMBL/GenBank/DDBJ whole genome shotgun (WGS) entry which is preliminary data.</text>
</comment>
<organism evidence="1 2">
    <name type="scientific">Escherichia coli</name>
    <dbReference type="NCBI Taxonomy" id="562"/>
    <lineage>
        <taxon>Bacteria</taxon>
        <taxon>Pseudomonadati</taxon>
        <taxon>Pseudomonadota</taxon>
        <taxon>Gammaproteobacteria</taxon>
        <taxon>Enterobacterales</taxon>
        <taxon>Enterobacteriaceae</taxon>
        <taxon>Escherichia</taxon>
    </lineage>
</organism>
<proteinExistence type="predicted"/>
<dbReference type="EMBL" id="BFXY01000090">
    <property type="protein sequence ID" value="GDH48899.1"/>
    <property type="molecule type" value="Genomic_DNA"/>
</dbReference>
<dbReference type="AlphaFoldDB" id="A0A4C9GRA5"/>